<gene>
    <name evidence="2" type="ORF">IC006_0541</name>
</gene>
<feature type="transmembrane region" description="Helical" evidence="1">
    <location>
        <begin position="53"/>
        <end position="82"/>
    </location>
</feature>
<proteinExistence type="predicted"/>
<protein>
    <submittedName>
        <fullName evidence="2">Uncharacterized protein</fullName>
    </submittedName>
</protein>
<feature type="transmembrane region" description="Helical" evidence="1">
    <location>
        <begin position="12"/>
        <end position="41"/>
    </location>
</feature>
<accession>A0A510DSY8</accession>
<dbReference type="STRING" id="1294262.GCA_001316085_03016"/>
<evidence type="ECO:0000256" key="1">
    <source>
        <dbReference type="SAM" id="Phobius"/>
    </source>
</evidence>
<keyword evidence="1" id="KW-0812">Transmembrane</keyword>
<dbReference type="AlphaFoldDB" id="A0A510DSY8"/>
<sequence length="133" mass="14720">MDKYLFAVGMTPFLLLFFYSLGTREVLEPIVISLALTGFLYTHTRKGKYRRSYLFIVLAFFAPFLDIYSLGDLGFVVILWAIGSLGVWAFCESSPDDDNDGSSAIALGIIVNVVALLIGLANPPLRCQRRTSS</sequence>
<dbReference type="RefSeq" id="WP_054846858.1">
    <property type="nucleotide sequence ID" value="NZ_AP018929.1"/>
</dbReference>
<keyword evidence="1" id="KW-0472">Membrane</keyword>
<evidence type="ECO:0000313" key="2">
    <source>
        <dbReference type="EMBL" id="BBG23257.1"/>
    </source>
</evidence>
<dbReference type="Proteomes" id="UP000322983">
    <property type="component" value="Chromosome"/>
</dbReference>
<keyword evidence="3" id="KW-1185">Reference proteome</keyword>
<evidence type="ECO:0000313" key="3">
    <source>
        <dbReference type="Proteomes" id="UP000322983"/>
    </source>
</evidence>
<organism evidence="2 3">
    <name type="scientific">Sulfuracidifex tepidarius</name>
    <dbReference type="NCBI Taxonomy" id="1294262"/>
    <lineage>
        <taxon>Archaea</taxon>
        <taxon>Thermoproteota</taxon>
        <taxon>Thermoprotei</taxon>
        <taxon>Sulfolobales</taxon>
        <taxon>Sulfolobaceae</taxon>
        <taxon>Sulfuracidifex</taxon>
    </lineage>
</organism>
<feature type="transmembrane region" description="Helical" evidence="1">
    <location>
        <begin position="102"/>
        <end position="121"/>
    </location>
</feature>
<dbReference type="EMBL" id="AP018929">
    <property type="protein sequence ID" value="BBG23257.1"/>
    <property type="molecule type" value="Genomic_DNA"/>
</dbReference>
<name>A0A510DSY8_9CREN</name>
<dbReference type="KEGG" id="step:IC006_0541"/>
<keyword evidence="1" id="KW-1133">Transmembrane helix</keyword>
<dbReference type="GeneID" id="41714388"/>
<reference evidence="2 3" key="1">
    <citation type="journal article" date="2020" name="Int. J. Syst. Evol. Microbiol.">
        <title>Sulfuracidifex tepidarius gen. nov., sp. nov. and transfer of Sulfolobus metallicus Huber and Stetter 1992 to the genus Sulfuracidifex as Sulfuracidifex metallicus comb. nov.</title>
        <authorList>
            <person name="Itoh T."/>
            <person name="Miura T."/>
            <person name="Sakai H.D."/>
            <person name="Kato S."/>
            <person name="Ohkuma M."/>
            <person name="Takashina T."/>
        </authorList>
    </citation>
    <scope>NUCLEOTIDE SEQUENCE [LARGE SCALE GENOMIC DNA]</scope>
    <source>
        <strain evidence="2 3">IC-006</strain>
    </source>
</reference>